<feature type="compositionally biased region" description="Polar residues" evidence="1">
    <location>
        <begin position="263"/>
        <end position="275"/>
    </location>
</feature>
<accession>A0ABS1HF48</accession>
<evidence type="ECO:0000259" key="3">
    <source>
        <dbReference type="Pfam" id="PF13349"/>
    </source>
</evidence>
<feature type="region of interest" description="Disordered" evidence="1">
    <location>
        <begin position="304"/>
        <end position="339"/>
    </location>
</feature>
<proteinExistence type="predicted"/>
<dbReference type="InterPro" id="IPR025164">
    <property type="entry name" value="Toastrack_DUF4097"/>
</dbReference>
<dbReference type="PROSITE" id="PS51257">
    <property type="entry name" value="PROKAR_LIPOPROTEIN"/>
    <property type="match status" value="1"/>
</dbReference>
<evidence type="ECO:0000256" key="1">
    <source>
        <dbReference type="SAM" id="MobiDB-lite"/>
    </source>
</evidence>
<keyword evidence="2" id="KW-0732">Signal</keyword>
<feature type="signal peptide" evidence="2">
    <location>
        <begin position="1"/>
        <end position="23"/>
    </location>
</feature>
<feature type="compositionally biased region" description="Low complexity" evidence="1">
    <location>
        <begin position="304"/>
        <end position="316"/>
    </location>
</feature>
<protein>
    <submittedName>
        <fullName evidence="4">DUF4097 family beta strand repeat protein</fullName>
    </submittedName>
</protein>
<evidence type="ECO:0000313" key="5">
    <source>
        <dbReference type="Proteomes" id="UP000605676"/>
    </source>
</evidence>
<comment type="caution">
    <text evidence="4">The sequence shown here is derived from an EMBL/GenBank/DDBJ whole genome shotgun (WGS) entry which is preliminary data.</text>
</comment>
<evidence type="ECO:0000313" key="4">
    <source>
        <dbReference type="EMBL" id="MBK3516293.1"/>
    </source>
</evidence>
<reference evidence="4 5" key="1">
    <citation type="submission" date="2021-01" db="EMBL/GenBank/DDBJ databases">
        <title>Carboxyliciviraga sp.nov., isolated from coastal sediments.</title>
        <authorList>
            <person name="Lu D."/>
            <person name="Zhang T."/>
        </authorList>
    </citation>
    <scope>NUCLEOTIDE SEQUENCE [LARGE SCALE GENOMIC DNA]</scope>
    <source>
        <strain evidence="4 5">N1Y132</strain>
    </source>
</reference>
<feature type="chain" id="PRO_5046935796" evidence="2">
    <location>
        <begin position="24"/>
        <end position="339"/>
    </location>
</feature>
<sequence length="339" mass="34993">MNLRRLSFLLSLITVMFISCVEAQDVIDQVDETYNNVTSVEVEGSFCSVNIVGGEGSDVHLSGEVVGSKKYDIKIRHNMSGGTLRVWIDRPNSLRNVKGKLELKVPSNTNIDVDNSSGSVNVSNIGQVVVKLQASSGSIKARNIDSNLNVSASSGSISLADISGDVRSTTSSGSQRHEAIGGSLKAKASSGGIKVNEVKGEAETNTSSGSQAINSIGSNLYAQASSGSIKIGDVRGDVKAQTSSGGLSLSNVTGAVNLVSTSGSQRGSNIKLTGNSSFKSSSGSVSMELSNDTEELSFALRASSGSLSAKGSSGRKNLVIERGPIKITGNSSSGSQSYR</sequence>
<keyword evidence="5" id="KW-1185">Reference proteome</keyword>
<organism evidence="4 5">
    <name type="scientific">Carboxylicivirga marina</name>
    <dbReference type="NCBI Taxonomy" id="2800988"/>
    <lineage>
        <taxon>Bacteria</taxon>
        <taxon>Pseudomonadati</taxon>
        <taxon>Bacteroidota</taxon>
        <taxon>Bacteroidia</taxon>
        <taxon>Marinilabiliales</taxon>
        <taxon>Marinilabiliaceae</taxon>
        <taxon>Carboxylicivirga</taxon>
    </lineage>
</organism>
<feature type="region of interest" description="Disordered" evidence="1">
    <location>
        <begin position="165"/>
        <end position="185"/>
    </location>
</feature>
<feature type="compositionally biased region" description="Low complexity" evidence="1">
    <location>
        <begin position="276"/>
        <end position="286"/>
    </location>
</feature>
<name>A0ABS1HF48_9BACT</name>
<feature type="compositionally biased region" description="Polar residues" evidence="1">
    <location>
        <begin position="328"/>
        <end position="339"/>
    </location>
</feature>
<dbReference type="EMBL" id="JAENRR010000004">
    <property type="protein sequence ID" value="MBK3516293.1"/>
    <property type="molecule type" value="Genomic_DNA"/>
</dbReference>
<dbReference type="RefSeq" id="WP_200463521.1">
    <property type="nucleotide sequence ID" value="NZ_JAENRR010000004.1"/>
</dbReference>
<feature type="domain" description="DUF4097" evidence="3">
    <location>
        <begin position="183"/>
        <end position="311"/>
    </location>
</feature>
<feature type="region of interest" description="Disordered" evidence="1">
    <location>
        <begin position="263"/>
        <end position="286"/>
    </location>
</feature>
<gene>
    <name evidence="4" type="ORF">JIV24_03000</name>
</gene>
<dbReference type="Pfam" id="PF13349">
    <property type="entry name" value="DUF4097"/>
    <property type="match status" value="1"/>
</dbReference>
<dbReference type="Proteomes" id="UP000605676">
    <property type="component" value="Unassembled WGS sequence"/>
</dbReference>
<evidence type="ECO:0000256" key="2">
    <source>
        <dbReference type="SAM" id="SignalP"/>
    </source>
</evidence>